<keyword evidence="2" id="KW-1185">Reference proteome</keyword>
<evidence type="ECO:0000313" key="1">
    <source>
        <dbReference type="EMBL" id="GEP42833.1"/>
    </source>
</evidence>
<organism evidence="1 2">
    <name type="scientific">Brevifollis gellanilyticus</name>
    <dbReference type="NCBI Taxonomy" id="748831"/>
    <lineage>
        <taxon>Bacteria</taxon>
        <taxon>Pseudomonadati</taxon>
        <taxon>Verrucomicrobiota</taxon>
        <taxon>Verrucomicrobiia</taxon>
        <taxon>Verrucomicrobiales</taxon>
        <taxon>Verrucomicrobiaceae</taxon>
    </lineage>
</organism>
<evidence type="ECO:0000313" key="2">
    <source>
        <dbReference type="Proteomes" id="UP000321577"/>
    </source>
</evidence>
<dbReference type="Proteomes" id="UP000321577">
    <property type="component" value="Unassembled WGS sequence"/>
</dbReference>
<name>A0A512M7Y0_9BACT</name>
<dbReference type="EMBL" id="BKAG01000012">
    <property type="protein sequence ID" value="GEP42833.1"/>
    <property type="molecule type" value="Genomic_DNA"/>
</dbReference>
<proteinExistence type="predicted"/>
<sequence>MVLGSASLSVGQEVKKEGVETTGGAAQEALEAEFIKTMTNATMSGRWSGIKEGELTPEKTDSYEIISVSKVSGDNWLINARIRYGKLDLVAPIPLQVKWAGDTAVICVTDMLIPGSGTYSARVLIYKGTYAGTWSGGGHGGLMSGLIAPTKK</sequence>
<comment type="caution">
    <text evidence="1">The sequence shown here is derived from an EMBL/GenBank/DDBJ whole genome shotgun (WGS) entry which is preliminary data.</text>
</comment>
<dbReference type="AlphaFoldDB" id="A0A512M7Y0"/>
<reference evidence="1 2" key="1">
    <citation type="submission" date="2019-07" db="EMBL/GenBank/DDBJ databases">
        <title>Whole genome shotgun sequence of Brevifollis gellanilyticus NBRC 108608.</title>
        <authorList>
            <person name="Hosoyama A."/>
            <person name="Uohara A."/>
            <person name="Ohji S."/>
            <person name="Ichikawa N."/>
        </authorList>
    </citation>
    <scope>NUCLEOTIDE SEQUENCE [LARGE SCALE GENOMIC DNA]</scope>
    <source>
        <strain evidence="1 2">NBRC 108608</strain>
    </source>
</reference>
<gene>
    <name evidence="1" type="ORF">BGE01nite_21240</name>
</gene>
<protein>
    <submittedName>
        <fullName evidence="1">Uncharacterized protein</fullName>
    </submittedName>
</protein>
<accession>A0A512M7Y0</accession>